<name>Q8EPF8_OCEIH</name>
<keyword evidence="3" id="KW-1185">Reference proteome</keyword>
<dbReference type="Pfam" id="PF06961">
    <property type="entry name" value="DUF1294"/>
    <property type="match status" value="1"/>
</dbReference>
<dbReference type="Proteomes" id="UP000000822">
    <property type="component" value="Chromosome"/>
</dbReference>
<proteinExistence type="predicted"/>
<feature type="transmembrane region" description="Helical" evidence="1">
    <location>
        <begin position="7"/>
        <end position="24"/>
    </location>
</feature>
<sequence>MEESGSLLYYLVAANIIGFVIMYIDKRKAVRGHYRIPERTFWLLGILGASVGIYLGMQTFRHKTKHRSFTIGIPVLIVINVISFSWILLFMS</sequence>
<dbReference type="RefSeq" id="WP_011066543.1">
    <property type="nucleotide sequence ID" value="NC_004193.1"/>
</dbReference>
<reference evidence="2 3" key="2">
    <citation type="journal article" date="2002" name="Nucleic Acids Res.">
        <title>Genome sequence of Oceanobacillus iheyensis isolated from the Iheya Ridge and its unexpected adaptive capabilities to extreme environments.</title>
        <authorList>
            <person name="Takami H."/>
            <person name="Takaki Y."/>
            <person name="Uchiyama I."/>
        </authorList>
    </citation>
    <scope>NUCLEOTIDE SEQUENCE [LARGE SCALE GENOMIC DNA]</scope>
    <source>
        <strain evidence="3">DSM 14371 / CIP 107618 / JCM 11309 / KCTC 3954 / HTE831</strain>
    </source>
</reference>
<dbReference type="InterPro" id="IPR010718">
    <property type="entry name" value="DUF1294"/>
</dbReference>
<dbReference type="InterPro" id="IPR012156">
    <property type="entry name" value="Cold_shock_CspA"/>
</dbReference>
<gene>
    <name evidence="2" type="ordered locus">OB2149</name>
</gene>
<reference evidence="2 3" key="1">
    <citation type="journal article" date="2001" name="FEMS Microbiol. Lett.">
        <title>Oceanobacillus iheyensis gen. nov., sp. nov., a deep-sea extremely halotolerant and alkaliphilic species isolated from a depth of 1050 m on the Iheya Ridge.</title>
        <authorList>
            <person name="Lu J."/>
            <person name="Nogi Y."/>
            <person name="Takami H."/>
        </authorList>
    </citation>
    <scope>NUCLEOTIDE SEQUENCE [LARGE SCALE GENOMIC DNA]</scope>
    <source>
        <strain evidence="3">DSM 14371 / CIP 107618 / JCM 11309 / KCTC 3954 / HTE831</strain>
    </source>
</reference>
<feature type="transmembrane region" description="Helical" evidence="1">
    <location>
        <begin position="69"/>
        <end position="91"/>
    </location>
</feature>
<dbReference type="eggNOG" id="COG3326">
    <property type="taxonomic scope" value="Bacteria"/>
</dbReference>
<dbReference type="AlphaFoldDB" id="Q8EPF8"/>
<dbReference type="PhylomeDB" id="Q8EPF8"/>
<organism evidence="2 3">
    <name type="scientific">Oceanobacillus iheyensis (strain DSM 14371 / CIP 107618 / JCM 11309 / KCTC 3954 / HTE831)</name>
    <dbReference type="NCBI Taxonomy" id="221109"/>
    <lineage>
        <taxon>Bacteria</taxon>
        <taxon>Bacillati</taxon>
        <taxon>Bacillota</taxon>
        <taxon>Bacilli</taxon>
        <taxon>Bacillales</taxon>
        <taxon>Bacillaceae</taxon>
        <taxon>Oceanobacillus</taxon>
    </lineage>
</organism>
<dbReference type="OrthoDB" id="1698854at2"/>
<dbReference type="KEGG" id="oih:OB2149"/>
<dbReference type="HOGENOM" id="CLU_091970_3_0_9"/>
<evidence type="ECO:0000313" key="2">
    <source>
        <dbReference type="EMBL" id="BAC14105.1"/>
    </source>
</evidence>
<keyword evidence="1" id="KW-0472">Membrane</keyword>
<protein>
    <submittedName>
        <fullName evidence="2">Hypothetical conserved protein</fullName>
    </submittedName>
</protein>
<keyword evidence="1" id="KW-0812">Transmembrane</keyword>
<dbReference type="GO" id="GO:0003676">
    <property type="term" value="F:nucleic acid binding"/>
    <property type="evidence" value="ECO:0007669"/>
    <property type="project" value="InterPro"/>
</dbReference>
<keyword evidence="1" id="KW-1133">Transmembrane helix</keyword>
<dbReference type="EMBL" id="BA000028">
    <property type="protein sequence ID" value="BAC14105.1"/>
    <property type="molecule type" value="Genomic_DNA"/>
</dbReference>
<dbReference type="PIRSF" id="PIRSF002599">
    <property type="entry name" value="Cold_shock_A"/>
    <property type="match status" value="1"/>
</dbReference>
<feature type="transmembrane region" description="Helical" evidence="1">
    <location>
        <begin position="40"/>
        <end position="57"/>
    </location>
</feature>
<dbReference type="STRING" id="221109.gene:10734397"/>
<evidence type="ECO:0000313" key="3">
    <source>
        <dbReference type="Proteomes" id="UP000000822"/>
    </source>
</evidence>
<evidence type="ECO:0000256" key="1">
    <source>
        <dbReference type="SAM" id="Phobius"/>
    </source>
</evidence>
<accession>Q8EPF8</accession>